<dbReference type="Proteomes" id="UP000192276">
    <property type="component" value="Unassembled WGS sequence"/>
</dbReference>
<gene>
    <name evidence="2" type="ORF">A4R26_33180</name>
</gene>
<dbReference type="AlphaFoldDB" id="A0A1V9GA56"/>
<comment type="caution">
    <text evidence="2">The sequence shown here is derived from an EMBL/GenBank/DDBJ whole genome shotgun (WGS) entry which is preliminary data.</text>
</comment>
<dbReference type="EMBL" id="LWBP01000025">
    <property type="protein sequence ID" value="OQP67539.1"/>
    <property type="molecule type" value="Genomic_DNA"/>
</dbReference>
<dbReference type="PANTHER" id="PTHR37841">
    <property type="entry name" value="GLR2918 PROTEIN"/>
    <property type="match status" value="1"/>
</dbReference>
<keyword evidence="1" id="KW-0732">Signal</keyword>
<dbReference type="RefSeq" id="WP_081161758.1">
    <property type="nucleotide sequence ID" value="NZ_LWBP01000025.1"/>
</dbReference>
<organism evidence="2 3">
    <name type="scientific">Niastella populi</name>
    <dbReference type="NCBI Taxonomy" id="550983"/>
    <lineage>
        <taxon>Bacteria</taxon>
        <taxon>Pseudomonadati</taxon>
        <taxon>Bacteroidota</taxon>
        <taxon>Chitinophagia</taxon>
        <taxon>Chitinophagales</taxon>
        <taxon>Chitinophagaceae</taxon>
        <taxon>Niastella</taxon>
    </lineage>
</organism>
<name>A0A1V9GA56_9BACT</name>
<sequence length="627" mass="70861">MKALTTLILLFSIQLTFGQTTALFTIVQHDSIGYINDKGKVVIRPIYLNGSNFSEGLAAVRPNGRYGYIDTQGNFVLQPQFDMAYSFKNGLALVYKNGQPMIIDIKGNIAFPYAYKAIRFINDRKGVVTTLANKQGIIDISSKELLADTVFDLIGDFNYGVAMVRQYNSPKKKHVFEREAVIDTNGKFVVPFDKYVSIKPFSEGYALVEIDDNRKNGYTDGAIDTKGNLLFKRPHDGSIIDEAFHDGYVKAILYKKEGDNSEKSYGGFINLKGELAFSDTNFSNVNDFSNGRAFIRLENYDHLLIDRNFKQVGKDTFHDITTETFTNGYAVAKTNDGTGIIDTLGNFVISPQYEKIDLTGIANGYFYFTNDDSDTALFGISNLKGKVIIPPVMQQYDRNGFANGLIKAIINNKLTCINTNGDIVWHEEKDTTRLKLLNIDFMNRGYFYAYSTPKHTDANDSGGWAVSSNRPHKITESRFPDKLLALIIDTALIDTFAKQYTGYKLFISNTTGDTIQFDAQDSRMYMNLQAQNEKGEWKDIEYLPSSWCGNSYHTLQLETNAYWQFTIPVYHGELQTKVRAKLTCIDQANPKKKKEVYSNVINGGINPGQFWNKIPYNPINIMDPYFD</sequence>
<dbReference type="InterPro" id="IPR032774">
    <property type="entry name" value="WG_beta_rep"/>
</dbReference>
<dbReference type="OrthoDB" id="679755at2"/>
<evidence type="ECO:0000256" key="1">
    <source>
        <dbReference type="SAM" id="SignalP"/>
    </source>
</evidence>
<accession>A0A1V9GA56</accession>
<evidence type="ECO:0008006" key="4">
    <source>
        <dbReference type="Google" id="ProtNLM"/>
    </source>
</evidence>
<proteinExistence type="predicted"/>
<evidence type="ECO:0000313" key="2">
    <source>
        <dbReference type="EMBL" id="OQP67539.1"/>
    </source>
</evidence>
<feature type="signal peptide" evidence="1">
    <location>
        <begin position="1"/>
        <end position="22"/>
    </location>
</feature>
<dbReference type="SUPFAM" id="SSF69360">
    <property type="entry name" value="Cell wall binding repeat"/>
    <property type="match status" value="1"/>
</dbReference>
<feature type="chain" id="PRO_5012347964" description="WG repeat-containing protein" evidence="1">
    <location>
        <begin position="23"/>
        <end position="627"/>
    </location>
</feature>
<dbReference type="Pfam" id="PF14903">
    <property type="entry name" value="WG_beta_rep"/>
    <property type="match status" value="5"/>
</dbReference>
<reference evidence="3" key="1">
    <citation type="submission" date="2016-04" db="EMBL/GenBank/DDBJ databases">
        <authorList>
            <person name="Chen L."/>
            <person name="Zhuang W."/>
            <person name="Wang G."/>
        </authorList>
    </citation>
    <scope>NUCLEOTIDE SEQUENCE [LARGE SCALE GENOMIC DNA]</scope>
    <source>
        <strain evidence="3">208</strain>
    </source>
</reference>
<dbReference type="STRING" id="550983.A4R26_33180"/>
<protein>
    <recommendedName>
        <fullName evidence="4">WG repeat-containing protein</fullName>
    </recommendedName>
</protein>
<keyword evidence="3" id="KW-1185">Reference proteome</keyword>
<evidence type="ECO:0000313" key="3">
    <source>
        <dbReference type="Proteomes" id="UP000192276"/>
    </source>
</evidence>
<dbReference type="PANTHER" id="PTHR37841:SF1">
    <property type="entry name" value="DUF3298 DOMAIN-CONTAINING PROTEIN"/>
    <property type="match status" value="1"/>
</dbReference>